<dbReference type="InParanoid" id="A0A2S8SQK3"/>
<dbReference type="EMBL" id="NIGF01000016">
    <property type="protein sequence ID" value="PQV63068.1"/>
    <property type="molecule type" value="Genomic_DNA"/>
</dbReference>
<keyword evidence="5" id="KW-1185">Reference proteome</keyword>
<gene>
    <name evidence="4" type="ORF">B1R32_11645</name>
</gene>
<dbReference type="PANTHER" id="PTHR46401:SF2">
    <property type="entry name" value="GLYCOSYLTRANSFERASE WBBK-RELATED"/>
    <property type="match status" value="1"/>
</dbReference>
<evidence type="ECO:0000313" key="4">
    <source>
        <dbReference type="EMBL" id="PQV63068.1"/>
    </source>
</evidence>
<keyword evidence="1 4" id="KW-0808">Transferase</keyword>
<feature type="domain" description="Glycosyl transferase family 1" evidence="2">
    <location>
        <begin position="198"/>
        <end position="330"/>
    </location>
</feature>
<evidence type="ECO:0000259" key="2">
    <source>
        <dbReference type="Pfam" id="PF00534"/>
    </source>
</evidence>
<evidence type="ECO:0000259" key="3">
    <source>
        <dbReference type="Pfam" id="PF13439"/>
    </source>
</evidence>
<dbReference type="PANTHER" id="PTHR46401">
    <property type="entry name" value="GLYCOSYLTRANSFERASE WBBK-RELATED"/>
    <property type="match status" value="1"/>
</dbReference>
<dbReference type="OrthoDB" id="9801609at2"/>
<organism evidence="4 5">
    <name type="scientific">Abditibacterium utsteinense</name>
    <dbReference type="NCBI Taxonomy" id="1960156"/>
    <lineage>
        <taxon>Bacteria</taxon>
        <taxon>Pseudomonadati</taxon>
        <taxon>Abditibacteriota</taxon>
        <taxon>Abditibacteriia</taxon>
        <taxon>Abditibacteriales</taxon>
        <taxon>Abditibacteriaceae</taxon>
        <taxon>Abditibacterium</taxon>
    </lineage>
</organism>
<dbReference type="AlphaFoldDB" id="A0A2S8SQK3"/>
<proteinExistence type="predicted"/>
<comment type="caution">
    <text evidence="4">The sequence shown here is derived from an EMBL/GenBank/DDBJ whole genome shotgun (WGS) entry which is preliminary data.</text>
</comment>
<evidence type="ECO:0000313" key="5">
    <source>
        <dbReference type="Proteomes" id="UP000237684"/>
    </source>
</evidence>
<dbReference type="GO" id="GO:0009103">
    <property type="term" value="P:lipopolysaccharide biosynthetic process"/>
    <property type="evidence" value="ECO:0007669"/>
    <property type="project" value="TreeGrafter"/>
</dbReference>
<dbReference type="InterPro" id="IPR001296">
    <property type="entry name" value="Glyco_trans_1"/>
</dbReference>
<dbReference type="InterPro" id="IPR028098">
    <property type="entry name" value="Glyco_trans_4-like_N"/>
</dbReference>
<dbReference type="Proteomes" id="UP000237684">
    <property type="component" value="Unassembled WGS sequence"/>
</dbReference>
<dbReference type="CDD" id="cd03809">
    <property type="entry name" value="GT4_MtfB-like"/>
    <property type="match status" value="1"/>
</dbReference>
<dbReference type="RefSeq" id="WP_106380809.1">
    <property type="nucleotide sequence ID" value="NZ_NIGF01000016.1"/>
</dbReference>
<name>A0A2S8SQK3_9BACT</name>
<dbReference type="GO" id="GO:0016757">
    <property type="term" value="F:glycosyltransferase activity"/>
    <property type="evidence" value="ECO:0007669"/>
    <property type="project" value="InterPro"/>
</dbReference>
<protein>
    <submittedName>
        <fullName evidence="4">Glycosyltransferase involved in cell wall bisynthesis</fullName>
    </submittedName>
</protein>
<evidence type="ECO:0000256" key="1">
    <source>
        <dbReference type="ARBA" id="ARBA00022679"/>
    </source>
</evidence>
<reference evidence="4 5" key="1">
    <citation type="journal article" date="2018" name="Syst. Appl. Microbiol.">
        <title>Abditibacterium utsteinense sp. nov., the first cultivated member of candidate phylum FBP, isolated from ice-free Antarctic soil samples.</title>
        <authorList>
            <person name="Tahon G."/>
            <person name="Tytgat B."/>
            <person name="Lebbe L."/>
            <person name="Carlier A."/>
            <person name="Willems A."/>
        </authorList>
    </citation>
    <scope>NUCLEOTIDE SEQUENCE [LARGE SCALE GENOMIC DNA]</scope>
    <source>
        <strain evidence="4 5">LMG 29911</strain>
    </source>
</reference>
<dbReference type="Pfam" id="PF13439">
    <property type="entry name" value="Glyco_transf_4"/>
    <property type="match status" value="1"/>
</dbReference>
<feature type="domain" description="Glycosyltransferase subfamily 4-like N-terminal" evidence="3">
    <location>
        <begin position="15"/>
        <end position="176"/>
    </location>
</feature>
<dbReference type="SUPFAM" id="SSF53756">
    <property type="entry name" value="UDP-Glycosyltransferase/glycogen phosphorylase"/>
    <property type="match status" value="1"/>
</dbReference>
<dbReference type="Gene3D" id="3.40.50.2000">
    <property type="entry name" value="Glycogen Phosphorylase B"/>
    <property type="match status" value="2"/>
</dbReference>
<accession>A0A2S8SQK3</accession>
<dbReference type="Pfam" id="PF00534">
    <property type="entry name" value="Glycos_transf_1"/>
    <property type="match status" value="1"/>
</dbReference>
<sequence length="367" mass="41608">MKIAFDATALYGRLGGIENALLQTFSRLCALDCHNQYLVFVPRDAPVQLWKSPFSQNPRWVFRRLPFDGKQKARRILWQQFELPSLLKREKCDLLHAWNYVAPLFSPLPTVLTVQDTIALDTPRFATRFNRLHYRAMMPRSLKRAAHIIVTTEKTKTQVLRRAPRAKVRVVPLGIDAIFFGTLSANALRQVAEKYALPPRFLLYVGNFEPKKNLTNLLRALQMLPGAPPLVIAGGIKPWPQFDRLLRGVRQLGFVPREDLPALYALCEAFCFPSLCEGFGLPVVEALACGAPVLTSTRVPLPNLESVAEMCQPRFPRSIARALEKTLSEDASSELEPQKMKARRDYAAQFGWDETARQTLAVYQEFS</sequence>